<dbReference type="Proteomes" id="UP000886722">
    <property type="component" value="Unassembled WGS sequence"/>
</dbReference>
<dbReference type="AlphaFoldDB" id="A0A9D1GEI9"/>
<gene>
    <name evidence="1" type="ORF">IAD06_05910</name>
</gene>
<organism evidence="1 2">
    <name type="scientific">Candidatus Caccoplasma intestinavium</name>
    <dbReference type="NCBI Taxonomy" id="2840716"/>
    <lineage>
        <taxon>Bacteria</taxon>
        <taxon>Pseudomonadati</taxon>
        <taxon>Bacteroidota</taxon>
        <taxon>Bacteroidia</taxon>
        <taxon>Bacteroidales</taxon>
        <taxon>Bacteroidaceae</taxon>
        <taxon>Bacteroidaceae incertae sedis</taxon>
        <taxon>Candidatus Caccoplasma</taxon>
    </lineage>
</organism>
<proteinExistence type="predicted"/>
<evidence type="ECO:0000313" key="1">
    <source>
        <dbReference type="EMBL" id="HIT39555.1"/>
    </source>
</evidence>
<comment type="caution">
    <text evidence="1">The sequence shown here is derived from an EMBL/GenBank/DDBJ whole genome shotgun (WGS) entry which is preliminary data.</text>
</comment>
<reference evidence="1" key="1">
    <citation type="submission" date="2020-10" db="EMBL/GenBank/DDBJ databases">
        <authorList>
            <person name="Gilroy R."/>
        </authorList>
    </citation>
    <scope>NUCLEOTIDE SEQUENCE</scope>
    <source>
        <strain evidence="1">21143</strain>
    </source>
</reference>
<protein>
    <submittedName>
        <fullName evidence="1">Uncharacterized protein</fullName>
    </submittedName>
</protein>
<dbReference type="EMBL" id="DVKT01000045">
    <property type="protein sequence ID" value="HIT39555.1"/>
    <property type="molecule type" value="Genomic_DNA"/>
</dbReference>
<sequence length="66" mass="7603">MEKKNESALERVKKELALQTSEMERTEAAQFLGELADWAYANSEAMLIDDEPGADDMDFYQHFDND</sequence>
<accession>A0A9D1GEI9</accession>
<reference evidence="1" key="2">
    <citation type="journal article" date="2021" name="PeerJ">
        <title>Extensive microbial diversity within the chicken gut microbiome revealed by metagenomics and culture.</title>
        <authorList>
            <person name="Gilroy R."/>
            <person name="Ravi A."/>
            <person name="Getino M."/>
            <person name="Pursley I."/>
            <person name="Horton D.L."/>
            <person name="Alikhan N.F."/>
            <person name="Baker D."/>
            <person name="Gharbi K."/>
            <person name="Hall N."/>
            <person name="Watson M."/>
            <person name="Adriaenssens E.M."/>
            <person name="Foster-Nyarko E."/>
            <person name="Jarju S."/>
            <person name="Secka A."/>
            <person name="Antonio M."/>
            <person name="Oren A."/>
            <person name="Chaudhuri R.R."/>
            <person name="La Ragione R."/>
            <person name="Hildebrand F."/>
            <person name="Pallen M.J."/>
        </authorList>
    </citation>
    <scope>NUCLEOTIDE SEQUENCE</scope>
    <source>
        <strain evidence="1">21143</strain>
    </source>
</reference>
<evidence type="ECO:0000313" key="2">
    <source>
        <dbReference type="Proteomes" id="UP000886722"/>
    </source>
</evidence>
<name>A0A9D1GEI9_9BACT</name>